<evidence type="ECO:0000313" key="5">
    <source>
        <dbReference type="Proteomes" id="UP000069549"/>
    </source>
</evidence>
<feature type="compositionally biased region" description="Polar residues" evidence="2">
    <location>
        <begin position="562"/>
        <end position="580"/>
    </location>
</feature>
<gene>
    <name evidence="4" type="ORF">PBK173_000181100</name>
</gene>
<name>A0A0Y9WFH1_PLABE</name>
<keyword evidence="3" id="KW-0812">Transmembrane</keyword>
<keyword evidence="1" id="KW-0175">Coiled coil</keyword>
<dbReference type="AlphaFoldDB" id="A0A0Y9WFH1"/>
<feature type="compositionally biased region" description="Basic and acidic residues" evidence="2">
    <location>
        <begin position="244"/>
        <end position="275"/>
    </location>
</feature>
<feature type="compositionally biased region" description="Polar residues" evidence="2">
    <location>
        <begin position="420"/>
        <end position="429"/>
    </location>
</feature>
<feature type="region of interest" description="Disordered" evidence="2">
    <location>
        <begin position="363"/>
        <end position="443"/>
    </location>
</feature>
<feature type="transmembrane region" description="Helical" evidence="3">
    <location>
        <begin position="734"/>
        <end position="754"/>
    </location>
</feature>
<accession>A0A0Y9WFH1</accession>
<evidence type="ECO:0000256" key="1">
    <source>
        <dbReference type="SAM" id="Coils"/>
    </source>
</evidence>
<reference evidence="4 5" key="1">
    <citation type="submission" date="2016-02" db="EMBL/GenBank/DDBJ databases">
        <authorList>
            <consortium name="Pathogen Informatics"/>
        </authorList>
    </citation>
    <scope>NUCLEOTIDE SEQUENCE [LARGE SCALE GENOMIC DNA]</scope>
    <source>
        <strain evidence="4 5">K173</strain>
    </source>
</reference>
<dbReference type="InterPro" id="IPR006477">
    <property type="entry name" value="Yir_bir_cir"/>
</dbReference>
<feature type="compositionally biased region" description="Low complexity" evidence="2">
    <location>
        <begin position="403"/>
        <end position="419"/>
    </location>
</feature>
<protein>
    <submittedName>
        <fullName evidence="4">BIR protein</fullName>
    </submittedName>
</protein>
<dbReference type="Proteomes" id="UP000069549">
    <property type="component" value="Chromosome 9"/>
</dbReference>
<evidence type="ECO:0000256" key="2">
    <source>
        <dbReference type="SAM" id="MobiDB-lite"/>
    </source>
</evidence>
<dbReference type="VEuPathDB" id="PlasmoDB:PBANKA_0600041"/>
<feature type="region of interest" description="Disordered" evidence="2">
    <location>
        <begin position="244"/>
        <end position="292"/>
    </location>
</feature>
<evidence type="ECO:0000256" key="3">
    <source>
        <dbReference type="SAM" id="Phobius"/>
    </source>
</evidence>
<dbReference type="Pfam" id="PF06022">
    <property type="entry name" value="Cir_Bir_Yir"/>
    <property type="match status" value="1"/>
</dbReference>
<feature type="coiled-coil region" evidence="1">
    <location>
        <begin position="202"/>
        <end position="229"/>
    </location>
</feature>
<feature type="transmembrane region" description="Helical" evidence="3">
    <location>
        <begin position="472"/>
        <end position="492"/>
    </location>
</feature>
<organism evidence="4 5">
    <name type="scientific">Plasmodium berghei</name>
    <dbReference type="NCBI Taxonomy" id="5821"/>
    <lineage>
        <taxon>Eukaryota</taxon>
        <taxon>Sar</taxon>
        <taxon>Alveolata</taxon>
        <taxon>Apicomplexa</taxon>
        <taxon>Aconoidasida</taxon>
        <taxon>Haemosporida</taxon>
        <taxon>Plasmodiidae</taxon>
        <taxon>Plasmodium</taxon>
        <taxon>Plasmodium (Vinckeia)</taxon>
    </lineage>
</organism>
<keyword evidence="3" id="KW-0472">Membrane</keyword>
<evidence type="ECO:0000313" key="4">
    <source>
        <dbReference type="EMBL" id="CXI39037.1"/>
    </source>
</evidence>
<feature type="region of interest" description="Disordered" evidence="2">
    <location>
        <begin position="537"/>
        <end position="708"/>
    </location>
</feature>
<feature type="compositionally biased region" description="Low complexity" evidence="2">
    <location>
        <begin position="363"/>
        <end position="373"/>
    </location>
</feature>
<keyword evidence="3" id="KW-1133">Transmembrane helix</keyword>
<sequence>MGSSILVDVCGTIEKIDECLTIDKLSTGNECSDDVLYTAFCPTKKEGQKGQCVTNGEKISAGFTWLLTMLEALNEECPENEKDKYIEYAILWLSSKSNIINSDMYVSTDAIYDILERNNPSWYNQFRNKVNKKKKSMNFSNYHMCNLYKLLNELCTLITKYNQDRSNPEAYLGYANNFAETYKNYVTNASKVQNCESYCDVLSTLKSEYDNFKEENKDLEGKLPEINETETCKDLCKQKKQKTENDKGIGDGLDDGKVDIDDGTDDNQRNQEESRNGQGATDSVPGEKETKSTPGITFYIGQFVYTSVLNSTFNFVETYKEQIINISKGIPDVYNKTLNIIKNGFSKSTNFFNEIIGSISSSSKKVEISGSSGNKRQELDGAGDESPSSDDSSSPQKHTLQASSSSSSTEQTKTSESSQGPTVKTNSDQTDQEKPQAQVPKSVIKLKNPVTEVTGNGTKGIDVNILKRYKSIGISIIMFLIPITLLILYKYFPFGWRKELKKKKNMKKVINMFGANETTKRVINTTDRKKQVQIIINSSTQKKQDKKVTNSSIQKKQDKKITNSSTQKKQDKMLTNSSTQKKQDKKFTNSSTQKKQDKKITNSSTQKKQDKKFTNSSTQKKQDKKFTNSSTQKKQDKKFTNSSTQKKQDKKFTNSSTQKKQDKKITNSSTQKKQDKKFTNSSTQKKQDKKFTNSSTQKKQDKKITNSSTQKKQTKQFIYSIYWEKYPLLNIHKLMKTDSAPFIILFWLFIFYVYKRKGYSLE</sequence>
<dbReference type="EMBL" id="LT160029">
    <property type="protein sequence ID" value="CXI39037.1"/>
    <property type="molecule type" value="Genomic_DNA"/>
</dbReference>
<proteinExistence type="predicted"/>